<evidence type="ECO:0000313" key="2">
    <source>
        <dbReference type="EMBL" id="MDT0438568.1"/>
    </source>
</evidence>
<dbReference type="RefSeq" id="WP_311638772.1">
    <property type="nucleotide sequence ID" value="NZ_JAVRES010000018.1"/>
</dbReference>
<comment type="caution">
    <text evidence="2">The sequence shown here is derived from an EMBL/GenBank/DDBJ whole genome shotgun (WGS) entry which is preliminary data.</text>
</comment>
<reference evidence="3" key="1">
    <citation type="submission" date="2023-07" db="EMBL/GenBank/DDBJ databases">
        <title>30 novel species of actinomycetes from the DSMZ collection.</title>
        <authorList>
            <person name="Nouioui I."/>
        </authorList>
    </citation>
    <scope>NUCLEOTIDE SEQUENCE [LARGE SCALE GENOMIC DNA]</scope>
    <source>
        <strain evidence="3">DSM 41981</strain>
    </source>
</reference>
<feature type="region of interest" description="Disordered" evidence="1">
    <location>
        <begin position="33"/>
        <end position="58"/>
    </location>
</feature>
<dbReference type="Proteomes" id="UP001183535">
    <property type="component" value="Unassembled WGS sequence"/>
</dbReference>
<gene>
    <name evidence="2" type="ORF">RM877_28190</name>
</gene>
<accession>A0ABD5EV85</accession>
<protein>
    <submittedName>
        <fullName evidence="2">Uncharacterized protein</fullName>
    </submittedName>
</protein>
<name>A0ABD5EV85_9ACTN</name>
<feature type="compositionally biased region" description="Basic residues" evidence="1">
    <location>
        <begin position="48"/>
        <end position="58"/>
    </location>
</feature>
<dbReference type="AlphaFoldDB" id="A0ABD5EV85"/>
<evidence type="ECO:0000313" key="3">
    <source>
        <dbReference type="Proteomes" id="UP001183535"/>
    </source>
</evidence>
<proteinExistence type="predicted"/>
<evidence type="ECO:0000256" key="1">
    <source>
        <dbReference type="SAM" id="MobiDB-lite"/>
    </source>
</evidence>
<dbReference type="EMBL" id="JAVRES010000018">
    <property type="protein sequence ID" value="MDT0438568.1"/>
    <property type="molecule type" value="Genomic_DNA"/>
</dbReference>
<organism evidence="2 3">
    <name type="scientific">Streptomyces doudnae</name>
    <dbReference type="NCBI Taxonomy" id="3075536"/>
    <lineage>
        <taxon>Bacteria</taxon>
        <taxon>Bacillati</taxon>
        <taxon>Actinomycetota</taxon>
        <taxon>Actinomycetes</taxon>
        <taxon>Kitasatosporales</taxon>
        <taxon>Streptomycetaceae</taxon>
        <taxon>Streptomyces</taxon>
    </lineage>
</organism>
<keyword evidence="3" id="KW-1185">Reference proteome</keyword>
<sequence length="58" mass="6713">MSAPGPDDPDRPPLPFRNCPTCGELDLRRERARADYDRSAETDANVLLRKHRREAHDR</sequence>